<dbReference type="AlphaFoldDB" id="A0A2S6H311"/>
<dbReference type="Gene3D" id="2.60.98.20">
    <property type="entry name" value="Flagellar hook protein FlgE"/>
    <property type="match status" value="1"/>
</dbReference>
<dbReference type="InterPro" id="IPR010930">
    <property type="entry name" value="Flg_bb/hook_C_dom"/>
</dbReference>
<dbReference type="Pfam" id="PF22692">
    <property type="entry name" value="LlgE_F_G_D1"/>
    <property type="match status" value="1"/>
</dbReference>
<comment type="similarity">
    <text evidence="2 5">Belongs to the flagella basal body rod proteins family.</text>
</comment>
<evidence type="ECO:0000313" key="10">
    <source>
        <dbReference type="EMBL" id="PPK71834.1"/>
    </source>
</evidence>
<feature type="domain" description="Flagellar hook protein FlgE D2" evidence="8">
    <location>
        <begin position="182"/>
        <end position="481"/>
    </location>
</feature>
<feature type="domain" description="Flagellar basal body rod protein N-terminal" evidence="6">
    <location>
        <begin position="5"/>
        <end position="33"/>
    </location>
</feature>
<keyword evidence="10" id="KW-0966">Cell projection</keyword>
<dbReference type="PANTHER" id="PTHR30435:SF1">
    <property type="entry name" value="FLAGELLAR HOOK PROTEIN FLGE"/>
    <property type="match status" value="1"/>
</dbReference>
<dbReference type="Proteomes" id="UP000238071">
    <property type="component" value="Unassembled WGS sequence"/>
</dbReference>
<dbReference type="InterPro" id="IPR011491">
    <property type="entry name" value="FlgE_D2"/>
</dbReference>
<dbReference type="GO" id="GO:0071978">
    <property type="term" value="P:bacterial-type flagellum-dependent swarming motility"/>
    <property type="evidence" value="ECO:0007669"/>
    <property type="project" value="TreeGrafter"/>
</dbReference>
<feature type="domain" description="Flagellar hook protein FlgE/F/G-like D1" evidence="9">
    <location>
        <begin position="83"/>
        <end position="140"/>
    </location>
</feature>
<dbReference type="GO" id="GO:0005829">
    <property type="term" value="C:cytosol"/>
    <property type="evidence" value="ECO:0007669"/>
    <property type="project" value="TreeGrafter"/>
</dbReference>
<proteinExistence type="inferred from homology"/>
<name>A0A2S6H311_9GAMM</name>
<keyword evidence="11" id="KW-1185">Reference proteome</keyword>
<evidence type="ECO:0000259" key="6">
    <source>
        <dbReference type="Pfam" id="PF00460"/>
    </source>
</evidence>
<evidence type="ECO:0000256" key="1">
    <source>
        <dbReference type="ARBA" id="ARBA00004117"/>
    </source>
</evidence>
<dbReference type="Pfam" id="PF06429">
    <property type="entry name" value="Flg_bbr_C"/>
    <property type="match status" value="1"/>
</dbReference>
<comment type="function">
    <text evidence="5">A flexible structure which links the flagellar filament to the drive apparatus in the basal body.</text>
</comment>
<evidence type="ECO:0000313" key="11">
    <source>
        <dbReference type="Proteomes" id="UP000238071"/>
    </source>
</evidence>
<evidence type="ECO:0000256" key="5">
    <source>
        <dbReference type="RuleBase" id="RU362116"/>
    </source>
</evidence>
<dbReference type="InterPro" id="IPR037925">
    <property type="entry name" value="FlgE/F/G-like"/>
</dbReference>
<dbReference type="OrthoDB" id="8578401at2"/>
<accession>A0A2S6H311</accession>
<dbReference type="InterPro" id="IPR037058">
    <property type="entry name" value="Falgellar_hook_FlgE_sf"/>
</dbReference>
<dbReference type="GO" id="GO:0009425">
    <property type="term" value="C:bacterial-type flagellum basal body"/>
    <property type="evidence" value="ECO:0007669"/>
    <property type="project" value="UniProtKB-SubCell"/>
</dbReference>
<dbReference type="InterPro" id="IPR053967">
    <property type="entry name" value="LlgE_F_G-like_D1"/>
</dbReference>
<evidence type="ECO:0000259" key="8">
    <source>
        <dbReference type="Pfam" id="PF07559"/>
    </source>
</evidence>
<protein>
    <recommendedName>
        <fullName evidence="3 5">Flagellar hook protein FlgE</fullName>
    </recommendedName>
</protein>
<dbReference type="Pfam" id="PF00460">
    <property type="entry name" value="Flg_bb_rod"/>
    <property type="match status" value="1"/>
</dbReference>
<sequence length="600" mass="60241">MGFATALSGLKAASTSLQVTGNNIANSQTTGFKESRAEFADVYASSLGGVSKTQPGAGVKVTEVAQQFNQGNIESTQNSLDLAISGNGFFVLADDVNLPDPANPSGPVDPSVPSAYTRNGAFQLNSAGNVVNDKGQYLLTFAPNGTTEAEGFSVGVFRPLTIDTAQGLPSATENINMKLNINGAASQPSTTVFDPRNPLSYNNTTSITTYDTQGNAHIASTYYVKTPVANVWDAYLFLDGFGITTGGQAVPPATAPDSTVSSTVDQPGLPIPMTFTASGLLDEVGPRAASVKAAAIVTTGATAVTDTTTASAAAALMDSTAIPVGAYTAPLAATALAKAVAASTTAANFAAAAAAINSTPAAAALAATAKSTAATAAASAAAYATAAATVTDQATADAAAILANTAQTDAATAKAAADAYKLAVDAASAGASQATKVDFGNIDLSLIDPNISVEDMAFDVDFFGTTQFATPFSVNGLDQDGLPAGNLTGIDVNDTGVVFARYSNGGSKALGQVALARFQSNQSLAKLGDTSWATTSSSGAPIYGAAGDNNFGGIQSSALEGSNVDLSEQLVKLIIAQQAYQANSQTITTEKSLIQTILNA</sequence>
<dbReference type="NCBIfam" id="TIGR03506">
    <property type="entry name" value="FlgEFG_subfam"/>
    <property type="match status" value="2"/>
</dbReference>
<evidence type="ECO:0000259" key="9">
    <source>
        <dbReference type="Pfam" id="PF22692"/>
    </source>
</evidence>
<evidence type="ECO:0000256" key="4">
    <source>
        <dbReference type="ARBA" id="ARBA00023143"/>
    </source>
</evidence>
<keyword evidence="4 5" id="KW-0975">Bacterial flagellum</keyword>
<dbReference type="PANTHER" id="PTHR30435">
    <property type="entry name" value="FLAGELLAR PROTEIN"/>
    <property type="match status" value="1"/>
</dbReference>
<organism evidence="10 11">
    <name type="scientific">Methylobacter tundripaludum</name>
    <dbReference type="NCBI Taxonomy" id="173365"/>
    <lineage>
        <taxon>Bacteria</taxon>
        <taxon>Pseudomonadati</taxon>
        <taxon>Pseudomonadota</taxon>
        <taxon>Gammaproteobacteria</taxon>
        <taxon>Methylococcales</taxon>
        <taxon>Methylococcaceae</taxon>
        <taxon>Methylobacter</taxon>
    </lineage>
</organism>
<reference evidence="10 11" key="1">
    <citation type="submission" date="2018-02" db="EMBL/GenBank/DDBJ databases">
        <title>Subsurface microbial communities from deep shales in Ohio and West Virginia, USA.</title>
        <authorList>
            <person name="Wrighton K."/>
        </authorList>
    </citation>
    <scope>NUCLEOTIDE SEQUENCE [LARGE SCALE GENOMIC DNA]</scope>
    <source>
        <strain evidence="10 11">OWC-G53F</strain>
    </source>
</reference>
<dbReference type="SUPFAM" id="SSF117143">
    <property type="entry name" value="Flagellar hook protein flgE"/>
    <property type="match status" value="2"/>
</dbReference>
<feature type="domain" description="Flagellar basal-body/hook protein C-terminal" evidence="7">
    <location>
        <begin position="555"/>
        <end position="599"/>
    </location>
</feature>
<dbReference type="InterPro" id="IPR001444">
    <property type="entry name" value="Flag_bb_rod_N"/>
</dbReference>
<keyword evidence="10" id="KW-0282">Flagellum</keyword>
<evidence type="ECO:0000256" key="2">
    <source>
        <dbReference type="ARBA" id="ARBA00009677"/>
    </source>
</evidence>
<comment type="caution">
    <text evidence="10">The sequence shown here is derived from an EMBL/GenBank/DDBJ whole genome shotgun (WGS) entry which is preliminary data.</text>
</comment>
<dbReference type="EMBL" id="PTIY01000006">
    <property type="protein sequence ID" value="PPK71834.1"/>
    <property type="molecule type" value="Genomic_DNA"/>
</dbReference>
<comment type="subcellular location">
    <subcellularLocation>
        <location evidence="1 5">Bacterial flagellum basal body</location>
    </subcellularLocation>
</comment>
<gene>
    <name evidence="10" type="ORF">B0F88_106186</name>
</gene>
<evidence type="ECO:0000259" key="7">
    <source>
        <dbReference type="Pfam" id="PF06429"/>
    </source>
</evidence>
<evidence type="ECO:0000256" key="3">
    <source>
        <dbReference type="ARBA" id="ARBA00019015"/>
    </source>
</evidence>
<dbReference type="Pfam" id="PF07559">
    <property type="entry name" value="FlgE_D2"/>
    <property type="match status" value="1"/>
</dbReference>
<dbReference type="InterPro" id="IPR020013">
    <property type="entry name" value="Flagellar_FlgE/F/G"/>
</dbReference>
<dbReference type="GO" id="GO:0009424">
    <property type="term" value="C:bacterial-type flagellum hook"/>
    <property type="evidence" value="ECO:0007669"/>
    <property type="project" value="TreeGrafter"/>
</dbReference>
<dbReference type="RefSeq" id="WP_104423707.1">
    <property type="nucleotide sequence ID" value="NZ_PTIY01000006.1"/>
</dbReference>
<keyword evidence="10" id="KW-0969">Cilium</keyword>